<dbReference type="InterPro" id="IPR011047">
    <property type="entry name" value="Quinoprotein_ADH-like_sf"/>
</dbReference>
<dbReference type="EMBL" id="BMPI01000069">
    <property type="protein sequence ID" value="GGM74753.1"/>
    <property type="molecule type" value="Genomic_DNA"/>
</dbReference>
<organism evidence="2 3">
    <name type="scientific">Dactylosporangium sucinum</name>
    <dbReference type="NCBI Taxonomy" id="1424081"/>
    <lineage>
        <taxon>Bacteria</taxon>
        <taxon>Bacillati</taxon>
        <taxon>Actinomycetota</taxon>
        <taxon>Actinomycetes</taxon>
        <taxon>Micromonosporales</taxon>
        <taxon>Micromonosporaceae</taxon>
        <taxon>Dactylosporangium</taxon>
    </lineage>
</organism>
<reference evidence="2" key="2">
    <citation type="submission" date="2020-09" db="EMBL/GenBank/DDBJ databases">
        <authorList>
            <person name="Sun Q."/>
            <person name="Ohkuma M."/>
        </authorList>
    </citation>
    <scope>NUCLEOTIDE SEQUENCE</scope>
    <source>
        <strain evidence="2">JCM 19831</strain>
    </source>
</reference>
<accession>A0A917UDP1</accession>
<protein>
    <recommendedName>
        <fullName evidence="1">Pyrrolo-quinoline quinone repeat domain-containing protein</fullName>
    </recommendedName>
</protein>
<evidence type="ECO:0000313" key="2">
    <source>
        <dbReference type="EMBL" id="GGM74753.1"/>
    </source>
</evidence>
<gene>
    <name evidence="2" type="ORF">GCM10007977_090460</name>
</gene>
<evidence type="ECO:0000313" key="3">
    <source>
        <dbReference type="Proteomes" id="UP000642070"/>
    </source>
</evidence>
<keyword evidence="3" id="KW-1185">Reference proteome</keyword>
<dbReference type="AlphaFoldDB" id="A0A917UDP1"/>
<dbReference type="Gene3D" id="2.130.10.10">
    <property type="entry name" value="YVTN repeat-like/Quinoprotein amine dehydrogenase"/>
    <property type="match status" value="1"/>
</dbReference>
<feature type="domain" description="Pyrrolo-quinoline quinone repeat" evidence="1">
    <location>
        <begin position="63"/>
        <end position="275"/>
    </location>
</feature>
<proteinExistence type="predicted"/>
<name>A0A917UDP1_9ACTN</name>
<dbReference type="RefSeq" id="WP_190256259.1">
    <property type="nucleotide sequence ID" value="NZ_BMPI01000069.1"/>
</dbReference>
<dbReference type="SUPFAM" id="SSF50998">
    <property type="entry name" value="Quinoprotein alcohol dehydrogenase-like"/>
    <property type="match status" value="1"/>
</dbReference>
<dbReference type="InterPro" id="IPR002372">
    <property type="entry name" value="PQQ_rpt_dom"/>
</dbReference>
<comment type="caution">
    <text evidence="2">The sequence shown here is derived from an EMBL/GenBank/DDBJ whole genome shotgun (WGS) entry which is preliminary data.</text>
</comment>
<dbReference type="InterPro" id="IPR015943">
    <property type="entry name" value="WD40/YVTN_repeat-like_dom_sf"/>
</dbReference>
<reference evidence="2" key="1">
    <citation type="journal article" date="2014" name="Int. J. Syst. Evol. Microbiol.">
        <title>Complete genome sequence of Corynebacterium casei LMG S-19264T (=DSM 44701T), isolated from a smear-ripened cheese.</title>
        <authorList>
            <consortium name="US DOE Joint Genome Institute (JGI-PGF)"/>
            <person name="Walter F."/>
            <person name="Albersmeier A."/>
            <person name="Kalinowski J."/>
            <person name="Ruckert C."/>
        </authorList>
    </citation>
    <scope>NUCLEOTIDE SEQUENCE</scope>
    <source>
        <strain evidence="2">JCM 19831</strain>
    </source>
</reference>
<dbReference type="Proteomes" id="UP000642070">
    <property type="component" value="Unassembled WGS sequence"/>
</dbReference>
<evidence type="ECO:0000259" key="1">
    <source>
        <dbReference type="Pfam" id="PF13360"/>
    </source>
</evidence>
<dbReference type="Pfam" id="PF13360">
    <property type="entry name" value="PQQ_2"/>
    <property type="match status" value="1"/>
</dbReference>
<sequence length="429" mass="44076">MPVSTVTIDLGVIDDRWAIDADQRPSGLSRGWGLFGVVALLLSLVSAVPLPEPPHEVTRQPLRGGEFHLAGGALFVLESHRTPTPVQAFDARDGEARWTYTAPDLATLSYASVAGDLVVFSPDLCRSGVTGTTVGLDLRTGSERWRSTGVPVRTAPGVSGTVVLRSLWSDGCTALTAGTPTGGTLRWLAIDGAGRTLWETTVEPGTRVAVDSAEAGAGWAALLDKRGTVGVVDFATGARAATGVTAGSEDLVEAAGDLLVVVSATTLAAYDRRSGFAARWTVPLPAERTDHFAVRPCGRALCVVGRRTVVLDPATGTPLWTVPGRPPLTEVPGGLLSGAGASLLDPATGVALGDRSDWAVLGVAGPRLLLGLVSGVSGDDSTLLAWSTGGDPVPFATVGDVIGGCELDGGSVACRTPDDDVVLIRLPAR</sequence>